<keyword evidence="3" id="KW-1185">Reference proteome</keyword>
<dbReference type="Gene3D" id="1.10.20.60">
    <property type="entry name" value="Glu-tRNAGln amidotransferase C subunit, N-terminal domain"/>
    <property type="match status" value="1"/>
</dbReference>
<comment type="function">
    <text evidence="1">Allows the formation of correctly charged Asn-tRNA(Asn) or Gln-tRNA(Gln) through the transamidation of misacylated Asp-tRNA(Asn) or Glu-tRNA(Gln) in organisms which lack either or both of asparaginyl-tRNA or glutaminyl-tRNA synthetases. The reaction takes place in the presence of glutamine and ATP through an activated phospho-Asp-tRNA(Asn) or phospho-Glu-tRNA(Gln).</text>
</comment>
<comment type="catalytic activity">
    <reaction evidence="1">
        <text>L-glutamyl-tRNA(Gln) + L-glutamine + ATP + H2O = L-glutaminyl-tRNA(Gln) + L-glutamate + ADP + phosphate + H(+)</text>
        <dbReference type="Rhea" id="RHEA:17521"/>
        <dbReference type="Rhea" id="RHEA-COMP:9681"/>
        <dbReference type="Rhea" id="RHEA-COMP:9684"/>
        <dbReference type="ChEBI" id="CHEBI:15377"/>
        <dbReference type="ChEBI" id="CHEBI:15378"/>
        <dbReference type="ChEBI" id="CHEBI:29985"/>
        <dbReference type="ChEBI" id="CHEBI:30616"/>
        <dbReference type="ChEBI" id="CHEBI:43474"/>
        <dbReference type="ChEBI" id="CHEBI:58359"/>
        <dbReference type="ChEBI" id="CHEBI:78520"/>
        <dbReference type="ChEBI" id="CHEBI:78521"/>
        <dbReference type="ChEBI" id="CHEBI:456216"/>
    </reaction>
</comment>
<proteinExistence type="inferred from homology"/>
<evidence type="ECO:0000256" key="1">
    <source>
        <dbReference type="HAMAP-Rule" id="MF_00122"/>
    </source>
</evidence>
<accession>A0A9W6FQ45</accession>
<evidence type="ECO:0000313" key="3">
    <source>
        <dbReference type="Proteomes" id="UP001144396"/>
    </source>
</evidence>
<dbReference type="InterPro" id="IPR036113">
    <property type="entry name" value="Asp/Glu-ADT_sf_sub_c"/>
</dbReference>
<keyword evidence="1" id="KW-0648">Protein biosynthesis</keyword>
<name>A0A9W6FQ45_9MICO</name>
<dbReference type="PANTHER" id="PTHR15004:SF0">
    <property type="entry name" value="GLUTAMYL-TRNA(GLN) AMIDOTRANSFERASE SUBUNIT C, MITOCHONDRIAL"/>
    <property type="match status" value="1"/>
</dbReference>
<keyword evidence="1" id="KW-0547">Nucleotide-binding</keyword>
<dbReference type="GO" id="GO:0070681">
    <property type="term" value="P:glutaminyl-tRNAGln biosynthesis via transamidation"/>
    <property type="evidence" value="ECO:0007669"/>
    <property type="project" value="TreeGrafter"/>
</dbReference>
<dbReference type="NCBIfam" id="TIGR00135">
    <property type="entry name" value="gatC"/>
    <property type="match status" value="1"/>
</dbReference>
<keyword evidence="1" id="KW-0067">ATP-binding</keyword>
<dbReference type="SUPFAM" id="SSF141000">
    <property type="entry name" value="Glu-tRNAGln amidotransferase C subunit"/>
    <property type="match status" value="1"/>
</dbReference>
<dbReference type="Pfam" id="PF02686">
    <property type="entry name" value="GatC"/>
    <property type="match status" value="1"/>
</dbReference>
<dbReference type="GO" id="GO:0050567">
    <property type="term" value="F:glutaminyl-tRNA synthase (glutamine-hydrolyzing) activity"/>
    <property type="evidence" value="ECO:0007669"/>
    <property type="project" value="UniProtKB-UniRule"/>
</dbReference>
<organism evidence="2 3">
    <name type="scientific">Agromyces rhizosphaerae</name>
    <dbReference type="NCBI Taxonomy" id="88374"/>
    <lineage>
        <taxon>Bacteria</taxon>
        <taxon>Bacillati</taxon>
        <taxon>Actinomycetota</taxon>
        <taxon>Actinomycetes</taxon>
        <taxon>Micrococcales</taxon>
        <taxon>Microbacteriaceae</taxon>
        <taxon>Agromyces</taxon>
    </lineage>
</organism>
<dbReference type="GO" id="GO:0005524">
    <property type="term" value="F:ATP binding"/>
    <property type="evidence" value="ECO:0007669"/>
    <property type="project" value="UniProtKB-KW"/>
</dbReference>
<dbReference type="InterPro" id="IPR003837">
    <property type="entry name" value="GatC"/>
</dbReference>
<reference evidence="2" key="1">
    <citation type="submission" date="2022-12" db="EMBL/GenBank/DDBJ databases">
        <title>Reference genome sequencing for broad-spectrum identification of bacterial and archaeal isolates by mass spectrometry.</title>
        <authorList>
            <person name="Sekiguchi Y."/>
            <person name="Tourlousse D.M."/>
        </authorList>
    </citation>
    <scope>NUCLEOTIDE SEQUENCE</scope>
    <source>
        <strain evidence="2">14</strain>
    </source>
</reference>
<dbReference type="Proteomes" id="UP001144396">
    <property type="component" value="Unassembled WGS sequence"/>
</dbReference>
<dbReference type="RefSeq" id="WP_281886291.1">
    <property type="nucleotide sequence ID" value="NZ_BSDP01000001.1"/>
</dbReference>
<gene>
    <name evidence="1 2" type="primary">gatC</name>
    <name evidence="2" type="ORF">ARHIZOSPH14_29360</name>
</gene>
<comment type="caution">
    <text evidence="2">The sequence shown here is derived from an EMBL/GenBank/DDBJ whole genome shotgun (WGS) entry which is preliminary data.</text>
</comment>
<dbReference type="EC" id="6.3.5.-" evidence="1"/>
<dbReference type="AlphaFoldDB" id="A0A9W6FQ45"/>
<protein>
    <recommendedName>
        <fullName evidence="1">Aspartyl/glutamyl-tRNA(Asn/Gln) amidotransferase subunit C</fullName>
        <shortName evidence="1">Asp/Glu-ADT subunit C</shortName>
        <ecNumber evidence="1">6.3.5.-</ecNumber>
    </recommendedName>
</protein>
<dbReference type="GO" id="GO:0006450">
    <property type="term" value="P:regulation of translational fidelity"/>
    <property type="evidence" value="ECO:0007669"/>
    <property type="project" value="InterPro"/>
</dbReference>
<dbReference type="EMBL" id="BSDP01000001">
    <property type="protein sequence ID" value="GLI28694.1"/>
    <property type="molecule type" value="Genomic_DNA"/>
</dbReference>
<sequence length="99" mass="10491">MSDITAEQVAHLANLARIALTDDEVTSLTKELGQIMHAVEQVSEVATPDVAATSHPIPMQNVFRDDVVGETLTPAEAVAGAPEHDGSRFKVSAILGEEQ</sequence>
<keyword evidence="1" id="KW-0436">Ligase</keyword>
<dbReference type="GO" id="GO:0006412">
    <property type="term" value="P:translation"/>
    <property type="evidence" value="ECO:0007669"/>
    <property type="project" value="UniProtKB-UniRule"/>
</dbReference>
<dbReference type="PANTHER" id="PTHR15004">
    <property type="entry name" value="GLUTAMYL-TRNA(GLN) AMIDOTRANSFERASE SUBUNIT C, MITOCHONDRIAL"/>
    <property type="match status" value="1"/>
</dbReference>
<comment type="subunit">
    <text evidence="1">Heterotrimer of A, B and C subunits.</text>
</comment>
<comment type="catalytic activity">
    <reaction evidence="1">
        <text>L-aspartyl-tRNA(Asn) + L-glutamine + ATP + H2O = L-asparaginyl-tRNA(Asn) + L-glutamate + ADP + phosphate + 2 H(+)</text>
        <dbReference type="Rhea" id="RHEA:14513"/>
        <dbReference type="Rhea" id="RHEA-COMP:9674"/>
        <dbReference type="Rhea" id="RHEA-COMP:9677"/>
        <dbReference type="ChEBI" id="CHEBI:15377"/>
        <dbReference type="ChEBI" id="CHEBI:15378"/>
        <dbReference type="ChEBI" id="CHEBI:29985"/>
        <dbReference type="ChEBI" id="CHEBI:30616"/>
        <dbReference type="ChEBI" id="CHEBI:43474"/>
        <dbReference type="ChEBI" id="CHEBI:58359"/>
        <dbReference type="ChEBI" id="CHEBI:78515"/>
        <dbReference type="ChEBI" id="CHEBI:78516"/>
        <dbReference type="ChEBI" id="CHEBI:456216"/>
    </reaction>
</comment>
<evidence type="ECO:0000313" key="2">
    <source>
        <dbReference type="EMBL" id="GLI28694.1"/>
    </source>
</evidence>
<comment type="similarity">
    <text evidence="1">Belongs to the GatC family.</text>
</comment>
<dbReference type="HAMAP" id="MF_00122">
    <property type="entry name" value="GatC"/>
    <property type="match status" value="1"/>
</dbReference>